<protein>
    <submittedName>
        <fullName evidence="1">Protein kinase domain-containing protein</fullName>
    </submittedName>
</protein>
<sequence length="138" mass="16503">DNVKVSGDYFALGCTLFQLYKQQFPFKIKNRKNDFSQRNDVSRIEPWSDFLIEDFIQKMTERNVSSRITNFHQAIKHKLFDGFIWNNLFENAPFQNIAKYNEPKGFISFDDYLQGNLTELGQTDIELIEEFKYHIRPF</sequence>
<dbReference type="Gene3D" id="1.10.510.10">
    <property type="entry name" value="Transferase(Phosphotransferase) domain 1"/>
    <property type="match status" value="1"/>
</dbReference>
<dbReference type="AlphaFoldDB" id="A0A146K3V1"/>
<name>A0A146K3V1_9EUKA</name>
<organism evidence="1">
    <name type="scientific">Trepomonas sp. PC1</name>
    <dbReference type="NCBI Taxonomy" id="1076344"/>
    <lineage>
        <taxon>Eukaryota</taxon>
        <taxon>Metamonada</taxon>
        <taxon>Diplomonadida</taxon>
        <taxon>Hexamitidae</taxon>
        <taxon>Hexamitinae</taxon>
        <taxon>Trepomonas</taxon>
    </lineage>
</organism>
<dbReference type="SUPFAM" id="SSF56112">
    <property type="entry name" value="Protein kinase-like (PK-like)"/>
    <property type="match status" value="1"/>
</dbReference>
<accession>A0A146K3V1</accession>
<keyword evidence="1" id="KW-0418">Kinase</keyword>
<proteinExistence type="predicted"/>
<keyword evidence="1" id="KW-0808">Transferase</keyword>
<dbReference type="GO" id="GO:0016301">
    <property type="term" value="F:kinase activity"/>
    <property type="evidence" value="ECO:0007669"/>
    <property type="project" value="UniProtKB-KW"/>
</dbReference>
<dbReference type="EMBL" id="GDID01006041">
    <property type="protein sequence ID" value="JAP90565.1"/>
    <property type="molecule type" value="Transcribed_RNA"/>
</dbReference>
<evidence type="ECO:0000313" key="1">
    <source>
        <dbReference type="EMBL" id="JAP90565.1"/>
    </source>
</evidence>
<feature type="non-terminal residue" evidence="1">
    <location>
        <position position="1"/>
    </location>
</feature>
<gene>
    <name evidence="1" type="ORF">TPC1_20136</name>
</gene>
<reference evidence="1" key="1">
    <citation type="submission" date="2015-07" db="EMBL/GenBank/DDBJ databases">
        <title>Adaptation to a free-living lifestyle via gene acquisitions in the diplomonad Trepomonas sp. PC1.</title>
        <authorList>
            <person name="Xu F."/>
            <person name="Jerlstrom-Hultqvist J."/>
            <person name="Kolisko M."/>
            <person name="Simpson A.G.B."/>
            <person name="Roger A.J."/>
            <person name="Svard S.G."/>
            <person name="Andersson J.O."/>
        </authorList>
    </citation>
    <scope>NUCLEOTIDE SEQUENCE</scope>
    <source>
        <strain evidence="1">PC1</strain>
    </source>
</reference>
<dbReference type="InterPro" id="IPR011009">
    <property type="entry name" value="Kinase-like_dom_sf"/>
</dbReference>
<feature type="non-terminal residue" evidence="1">
    <location>
        <position position="138"/>
    </location>
</feature>